<feature type="chain" id="PRO_5032873608" description="Type II/III secretion system secretin-like domain-containing protein" evidence="2">
    <location>
        <begin position="25"/>
        <end position="470"/>
    </location>
</feature>
<dbReference type="AlphaFoldDB" id="A0A844G0W8"/>
<sequence length="470" mass="52141">MWKASIRFALTVPALFLSAGALCGADEPGVQKLRFVQDDAQDYMVSKIYTLKYTQANDLMPWVASMIKRYNMNSSVSCIEFGPQNEQFLTVTCPVGMMPYVDAFVAIADRDVKVDGRTPGDVIRGTGITRAVYRPKFRSGQTLVNVIVNAVINEGPYGSVYGWDQNSNQIYWKDNASNSEFIYQFLDFLDRPPPQINLTFNVYEVRESSLRDIGIEYLAWKNGPGLNIFQAGFDAFGITSGGTAAIQAASGPLGGFFFAPQFDASFIRVLQQNGKATLQNTSNLTVSNSDTQSYEIMFNPQLQNIVKTNNDQTSVGASSVAQDGLNQIYMKIIKPIACLHSGEEIDFSIPSYRPGQYDGVPGTLFFGYDVQAANVVERNNYGTELVETTQLQGNSTIDLYQEKILASWDKEEEVEQTIGVPFLSEIPVLKYFFGTTTTSVEKTHVYLTVTAEILNTSPNREKSGVLQRLK</sequence>
<accession>A0A844G0W8</accession>
<dbReference type="EMBL" id="VUNS01000002">
    <property type="protein sequence ID" value="MST96159.1"/>
    <property type="molecule type" value="Genomic_DNA"/>
</dbReference>
<dbReference type="PANTHER" id="PTHR30332">
    <property type="entry name" value="PROBABLE GENERAL SECRETION PATHWAY PROTEIN D"/>
    <property type="match status" value="1"/>
</dbReference>
<dbReference type="GO" id="GO:0015627">
    <property type="term" value="C:type II protein secretion system complex"/>
    <property type="evidence" value="ECO:0007669"/>
    <property type="project" value="TreeGrafter"/>
</dbReference>
<organism evidence="4 5">
    <name type="scientific">Victivallis lenta</name>
    <dbReference type="NCBI Taxonomy" id="2606640"/>
    <lineage>
        <taxon>Bacteria</taxon>
        <taxon>Pseudomonadati</taxon>
        <taxon>Lentisphaerota</taxon>
        <taxon>Lentisphaeria</taxon>
        <taxon>Victivallales</taxon>
        <taxon>Victivallaceae</taxon>
        <taxon>Victivallis</taxon>
    </lineage>
</organism>
<evidence type="ECO:0000313" key="4">
    <source>
        <dbReference type="EMBL" id="MST96159.1"/>
    </source>
</evidence>
<dbReference type="InterPro" id="IPR050810">
    <property type="entry name" value="Bact_Secretion_Sys_Channel"/>
</dbReference>
<evidence type="ECO:0000313" key="5">
    <source>
        <dbReference type="Proteomes" id="UP000435649"/>
    </source>
</evidence>
<name>A0A844G0W8_9BACT</name>
<dbReference type="RefSeq" id="WP_106054732.1">
    <property type="nucleotide sequence ID" value="NZ_CALXOB010000013.1"/>
</dbReference>
<dbReference type="Pfam" id="PF00263">
    <property type="entry name" value="Secretin"/>
    <property type="match status" value="1"/>
</dbReference>
<dbReference type="PANTHER" id="PTHR30332:SF17">
    <property type="entry name" value="TYPE IV PILIATION SYSTEM PROTEIN DR_0774-RELATED"/>
    <property type="match status" value="1"/>
</dbReference>
<gene>
    <name evidence="4" type="ORF">FYJ85_03750</name>
</gene>
<evidence type="ECO:0000256" key="2">
    <source>
        <dbReference type="SAM" id="SignalP"/>
    </source>
</evidence>
<feature type="domain" description="Type II/III secretion system secretin-like" evidence="3">
    <location>
        <begin position="376"/>
        <end position="454"/>
    </location>
</feature>
<comment type="similarity">
    <text evidence="1">Belongs to the bacterial secretin family.</text>
</comment>
<dbReference type="Proteomes" id="UP000435649">
    <property type="component" value="Unassembled WGS sequence"/>
</dbReference>
<protein>
    <recommendedName>
        <fullName evidence="3">Type II/III secretion system secretin-like domain-containing protein</fullName>
    </recommendedName>
</protein>
<reference evidence="4 5" key="1">
    <citation type="submission" date="2019-08" db="EMBL/GenBank/DDBJ databases">
        <title>In-depth cultivation of the pig gut microbiome towards novel bacterial diversity and tailored functional studies.</title>
        <authorList>
            <person name="Wylensek D."/>
            <person name="Hitch T.C.A."/>
            <person name="Clavel T."/>
        </authorList>
    </citation>
    <scope>NUCLEOTIDE SEQUENCE [LARGE SCALE GENOMIC DNA]</scope>
    <source>
        <strain evidence="4 5">BBE-744-WT-12</strain>
    </source>
</reference>
<feature type="signal peptide" evidence="2">
    <location>
        <begin position="1"/>
        <end position="24"/>
    </location>
</feature>
<dbReference type="InterPro" id="IPR004846">
    <property type="entry name" value="T2SS/T3SS_dom"/>
</dbReference>
<evidence type="ECO:0000256" key="1">
    <source>
        <dbReference type="RuleBase" id="RU004003"/>
    </source>
</evidence>
<keyword evidence="2" id="KW-0732">Signal</keyword>
<dbReference type="GO" id="GO:0009306">
    <property type="term" value="P:protein secretion"/>
    <property type="evidence" value="ECO:0007669"/>
    <property type="project" value="InterPro"/>
</dbReference>
<comment type="caution">
    <text evidence="4">The sequence shown here is derived from an EMBL/GenBank/DDBJ whole genome shotgun (WGS) entry which is preliminary data.</text>
</comment>
<evidence type="ECO:0000259" key="3">
    <source>
        <dbReference type="Pfam" id="PF00263"/>
    </source>
</evidence>
<proteinExistence type="inferred from homology"/>
<keyword evidence="5" id="KW-1185">Reference proteome</keyword>